<evidence type="ECO:0000313" key="2">
    <source>
        <dbReference type="Proteomes" id="UP001174136"/>
    </source>
</evidence>
<dbReference type="Proteomes" id="UP001174136">
    <property type="component" value="Unassembled WGS sequence"/>
</dbReference>
<dbReference type="EMBL" id="JAOPHQ010000109">
    <property type="protein sequence ID" value="KAK0155754.1"/>
    <property type="molecule type" value="Genomic_DNA"/>
</dbReference>
<accession>A0AA47NCL6</accession>
<protein>
    <submittedName>
        <fullName evidence="1">Uncharacterized protein</fullName>
    </submittedName>
</protein>
<proteinExistence type="predicted"/>
<reference evidence="1" key="1">
    <citation type="journal article" date="2023" name="Front. Mar. Sci.">
        <title>A new Merluccius polli reference genome to investigate the effects of global change in West African waters.</title>
        <authorList>
            <person name="Mateo J.L."/>
            <person name="Blanco-Fernandez C."/>
            <person name="Garcia-Vazquez E."/>
            <person name="Machado-Schiaffino G."/>
        </authorList>
    </citation>
    <scope>NUCLEOTIDE SEQUENCE</scope>
    <source>
        <strain evidence="1">C29</strain>
        <tissue evidence="1">Fin</tissue>
    </source>
</reference>
<organism evidence="1 2">
    <name type="scientific">Merluccius polli</name>
    <name type="common">Benguela hake</name>
    <name type="synonym">Merluccius cadenati</name>
    <dbReference type="NCBI Taxonomy" id="89951"/>
    <lineage>
        <taxon>Eukaryota</taxon>
        <taxon>Metazoa</taxon>
        <taxon>Chordata</taxon>
        <taxon>Craniata</taxon>
        <taxon>Vertebrata</taxon>
        <taxon>Euteleostomi</taxon>
        <taxon>Actinopterygii</taxon>
        <taxon>Neopterygii</taxon>
        <taxon>Teleostei</taxon>
        <taxon>Neoteleostei</taxon>
        <taxon>Acanthomorphata</taxon>
        <taxon>Zeiogadaria</taxon>
        <taxon>Gadariae</taxon>
        <taxon>Gadiformes</taxon>
        <taxon>Gadoidei</taxon>
        <taxon>Merlucciidae</taxon>
        <taxon>Merluccius</taxon>
    </lineage>
</organism>
<sequence length="125" mass="14980">MKFQAWSEASTHCQLWFSLRETTSPLRQDALAYLWPSSLLYAFPPIPLIWQTLHRVQQGNHRLLLLAPYWPGRLWFPRLYRLLNGEPWALPKRRDLLSQLEGSIWHLNLECMWLCVWPLKGQTHF</sequence>
<dbReference type="AlphaFoldDB" id="A0AA47NCL6"/>
<keyword evidence="2" id="KW-1185">Reference proteome</keyword>
<gene>
    <name evidence="1" type="ORF">N1851_001747</name>
</gene>
<name>A0AA47NCL6_MERPO</name>
<comment type="caution">
    <text evidence="1">The sequence shown here is derived from an EMBL/GenBank/DDBJ whole genome shotgun (WGS) entry which is preliminary data.</text>
</comment>
<evidence type="ECO:0000313" key="1">
    <source>
        <dbReference type="EMBL" id="KAK0155754.1"/>
    </source>
</evidence>